<proteinExistence type="predicted"/>
<reference evidence="1 2" key="1">
    <citation type="submission" date="2016-07" db="EMBL/GenBank/DDBJ databases">
        <title>Multiple horizontal gene transfer events from other fungi enriched the ability of initially mycotrophic Trichoderma (Ascomycota) to feed on dead plant biomass.</title>
        <authorList>
            <consortium name="DOE Joint Genome Institute"/>
            <person name="Aerts A."/>
            <person name="Atanasova L."/>
            <person name="Chenthamara K."/>
            <person name="Zhang J."/>
            <person name="Grujic M."/>
            <person name="Henrissat B."/>
            <person name="Kuo A."/>
            <person name="Salamov A."/>
            <person name="Lipzen A."/>
            <person name="Labutti K."/>
            <person name="Barry K."/>
            <person name="Miao Y."/>
            <person name="Rahimi M.J."/>
            <person name="Shen Q."/>
            <person name="Grigoriev I.V."/>
            <person name="Kubicek C.P."/>
            <person name="Druzhinina I.S."/>
        </authorList>
    </citation>
    <scope>NUCLEOTIDE SEQUENCE [LARGE SCALE GENOMIC DNA]</scope>
    <source>
        <strain evidence="1 2">CBS 226.95</strain>
    </source>
</reference>
<name>A0A2T4AQY1_TRIHA</name>
<dbReference type="RefSeq" id="XP_024779164.1">
    <property type="nucleotide sequence ID" value="XM_024922529.1"/>
</dbReference>
<evidence type="ECO:0000313" key="2">
    <source>
        <dbReference type="Proteomes" id="UP000241690"/>
    </source>
</evidence>
<dbReference type="EMBL" id="KZ679676">
    <property type="protein sequence ID" value="PTB59487.1"/>
    <property type="molecule type" value="Genomic_DNA"/>
</dbReference>
<dbReference type="Proteomes" id="UP000241690">
    <property type="component" value="Unassembled WGS sequence"/>
</dbReference>
<evidence type="ECO:0000313" key="1">
    <source>
        <dbReference type="EMBL" id="PTB59487.1"/>
    </source>
</evidence>
<sequence length="235" mass="27166">MEAGDSNAGTPSPTTQSALTLAPIHFAISYHLSLDNLRCIRRRIRDEVEKARIKDLSYKDQCTSVTSTSYRWSNEIYFYRGTFLQKQKIICSLPKGYENSPERFDACPHQSLSISAPEFLIENNLDKVQECLIYNPPRCSRHLTETWSNTQGPYAKITACTICHLVAECSLKLRNRNFYIKYTCYKDLGPGTDLHHPKWLASLTGAGNPHLQENKHERLYAQFWRRVTTRRNNME</sequence>
<dbReference type="AlphaFoldDB" id="A0A2T4AQY1"/>
<keyword evidence="2" id="KW-1185">Reference proteome</keyword>
<accession>A0A2T4AQY1</accession>
<dbReference type="GeneID" id="36631112"/>
<protein>
    <submittedName>
        <fullName evidence="1">Uncharacterized protein</fullName>
    </submittedName>
</protein>
<organism evidence="1 2">
    <name type="scientific">Trichoderma harzianum CBS 226.95</name>
    <dbReference type="NCBI Taxonomy" id="983964"/>
    <lineage>
        <taxon>Eukaryota</taxon>
        <taxon>Fungi</taxon>
        <taxon>Dikarya</taxon>
        <taxon>Ascomycota</taxon>
        <taxon>Pezizomycotina</taxon>
        <taxon>Sordariomycetes</taxon>
        <taxon>Hypocreomycetidae</taxon>
        <taxon>Hypocreales</taxon>
        <taxon>Hypocreaceae</taxon>
        <taxon>Trichoderma</taxon>
    </lineage>
</organism>
<gene>
    <name evidence="1" type="ORF">M431DRAFT_77003</name>
</gene>